<evidence type="ECO:0000256" key="3">
    <source>
        <dbReference type="ARBA" id="ARBA00022691"/>
    </source>
</evidence>
<dbReference type="PRINTS" id="PR00507">
    <property type="entry name" value="N12N6MTFRASE"/>
</dbReference>
<dbReference type="GO" id="GO:0009307">
    <property type="term" value="P:DNA restriction-modification system"/>
    <property type="evidence" value="ECO:0007669"/>
    <property type="project" value="UniProtKB-KW"/>
</dbReference>
<dbReference type="InterPro" id="IPR002052">
    <property type="entry name" value="DNA_methylase_N6_adenine_CS"/>
</dbReference>
<dbReference type="PANTHER" id="PTHR33841">
    <property type="entry name" value="DNA METHYLTRANSFERASE YEEA-RELATED"/>
    <property type="match status" value="1"/>
</dbReference>
<dbReference type="GO" id="GO:0032259">
    <property type="term" value="P:methylation"/>
    <property type="evidence" value="ECO:0007669"/>
    <property type="project" value="UniProtKB-KW"/>
</dbReference>
<reference evidence="7 8" key="1">
    <citation type="submission" date="2018-08" db="EMBL/GenBank/DDBJ databases">
        <title>Meiothermus luteus KCTC 52599 genome sequencing project.</title>
        <authorList>
            <person name="Da Costa M.S."/>
            <person name="Albuquerque L."/>
            <person name="Raposo P."/>
            <person name="Froufe H.J.C."/>
            <person name="Barroso C.S."/>
            <person name="Egas C."/>
        </authorList>
    </citation>
    <scope>NUCLEOTIDE SEQUENCE [LARGE SCALE GENOMIC DNA]</scope>
    <source>
        <strain evidence="7 8">KCTC 52599</strain>
    </source>
</reference>
<dbReference type="Gene3D" id="3.40.50.150">
    <property type="entry name" value="Vaccinia Virus protein VP39"/>
    <property type="match status" value="1"/>
</dbReference>
<evidence type="ECO:0000256" key="4">
    <source>
        <dbReference type="ARBA" id="ARBA00022747"/>
    </source>
</evidence>
<dbReference type="GO" id="GO:0009007">
    <property type="term" value="F:site-specific DNA-methyltransferase (adenine-specific) activity"/>
    <property type="evidence" value="ECO:0007669"/>
    <property type="project" value="UniProtKB-EC"/>
</dbReference>
<comment type="caution">
    <text evidence="7">The sequence shown here is derived from an EMBL/GenBank/DDBJ whole genome shotgun (WGS) entry which is preliminary data.</text>
</comment>
<evidence type="ECO:0000256" key="2">
    <source>
        <dbReference type="ARBA" id="ARBA00022679"/>
    </source>
</evidence>
<sequence length="555" mass="59862">MTLDALTISPRGEAAKALGAYYTNARVARFLVRWALRAPHETLADPAFGGGVFLAAAAERLGEMRGHPDRQLFGVEVDQEAHSRAARVLEAHFSIPPDHLLCADFFELSPTALRVDAVVGNPPFIRYQRFLGRKKALLRAAEQGVRLSGRAGSWAAFLVHATAFLKPGGRLAMVLPAELGHAQYAQPVLEYLKRAFERLWLISFRERLFPRLGQDALLLLAEGRQGGQGTPSAAPAYLLELEGPADLEDLRLPPEGEKGPKRLWVPGAGGRLPFHRLPQGARGLYEALAKAPQTFRLGEVAEVGIGYVTGNNGFFHLSPEGAGAWGIPPQFLKPSVWRARALKGLCFTQTDWAQATSRGQAGFLLHLPPEAPLPPGVRAYLAKGQAAGVPQAYKCRTRRPWYSVPYVGRPDAFLAYMGQGSPHLAVNEAGAVAPNSLHGLRLKAPGQSALALAALWQTSLTRLSAELEGHPLGGGALKLEPAEAEQVLLAGAGLAPKRLLELALELDALLREGRPEEARALADQVVLQEGLGLSKGEVALLAQAQRLLKERRGKR</sequence>
<dbReference type="PANTHER" id="PTHR33841:SF5">
    <property type="entry name" value="DNA METHYLASE (MODIFICATION METHYLASE) (METHYLTRANSFERASE)-RELATED"/>
    <property type="match status" value="1"/>
</dbReference>
<evidence type="ECO:0000259" key="5">
    <source>
        <dbReference type="Pfam" id="PF02384"/>
    </source>
</evidence>
<keyword evidence="4" id="KW-0680">Restriction system</keyword>
<dbReference type="InterPro" id="IPR054520">
    <property type="entry name" value="M_Eco57I_C"/>
</dbReference>
<keyword evidence="2 7" id="KW-0808">Transferase</keyword>
<dbReference type="InterPro" id="IPR050953">
    <property type="entry name" value="N4_N6_ade-DNA_methylase"/>
</dbReference>
<name>A0A399ER85_9DEIN</name>
<dbReference type="GO" id="GO:0008170">
    <property type="term" value="F:N-methyltransferase activity"/>
    <property type="evidence" value="ECO:0007669"/>
    <property type="project" value="InterPro"/>
</dbReference>
<proteinExistence type="predicted"/>
<feature type="domain" description="DNA methylase adenine-specific" evidence="5">
    <location>
        <begin position="13"/>
        <end position="177"/>
    </location>
</feature>
<organism evidence="7 8">
    <name type="scientific">Meiothermus luteus</name>
    <dbReference type="NCBI Taxonomy" id="2026184"/>
    <lineage>
        <taxon>Bacteria</taxon>
        <taxon>Thermotogati</taxon>
        <taxon>Deinococcota</taxon>
        <taxon>Deinococci</taxon>
        <taxon>Thermales</taxon>
        <taxon>Thermaceae</taxon>
        <taxon>Meiothermus</taxon>
    </lineage>
</organism>
<dbReference type="RefSeq" id="WP_119360171.1">
    <property type="nucleotide sequence ID" value="NZ_QWKZ01000043.1"/>
</dbReference>
<dbReference type="EMBL" id="QWKZ01000043">
    <property type="protein sequence ID" value="RIH85549.1"/>
    <property type="molecule type" value="Genomic_DNA"/>
</dbReference>
<dbReference type="Pfam" id="PF02384">
    <property type="entry name" value="N6_Mtase"/>
    <property type="match status" value="1"/>
</dbReference>
<dbReference type="GO" id="GO:0003677">
    <property type="term" value="F:DNA binding"/>
    <property type="evidence" value="ECO:0007669"/>
    <property type="project" value="InterPro"/>
</dbReference>
<dbReference type="PROSITE" id="PS00092">
    <property type="entry name" value="N6_MTASE"/>
    <property type="match status" value="1"/>
</dbReference>
<evidence type="ECO:0000259" key="6">
    <source>
        <dbReference type="Pfam" id="PF22837"/>
    </source>
</evidence>
<dbReference type="InterPro" id="IPR029063">
    <property type="entry name" value="SAM-dependent_MTases_sf"/>
</dbReference>
<dbReference type="Pfam" id="PF22837">
    <property type="entry name" value="M_Eco57I_C"/>
    <property type="match status" value="1"/>
</dbReference>
<evidence type="ECO:0000313" key="7">
    <source>
        <dbReference type="EMBL" id="RIH85549.1"/>
    </source>
</evidence>
<dbReference type="Proteomes" id="UP000265800">
    <property type="component" value="Unassembled WGS sequence"/>
</dbReference>
<keyword evidence="8" id="KW-1185">Reference proteome</keyword>
<dbReference type="OrthoDB" id="9814572at2"/>
<gene>
    <name evidence="7" type="ORF">Mlute_01544</name>
</gene>
<dbReference type="AlphaFoldDB" id="A0A399ER85"/>
<dbReference type="InterPro" id="IPR003356">
    <property type="entry name" value="DNA_methylase_A-5"/>
</dbReference>
<dbReference type="SUPFAM" id="SSF53335">
    <property type="entry name" value="S-adenosyl-L-methionine-dependent methyltransferases"/>
    <property type="match status" value="1"/>
</dbReference>
<dbReference type="CDD" id="cd02440">
    <property type="entry name" value="AdoMet_MTases"/>
    <property type="match status" value="1"/>
</dbReference>
<accession>A0A399ER85</accession>
<evidence type="ECO:0000313" key="8">
    <source>
        <dbReference type="Proteomes" id="UP000265800"/>
    </source>
</evidence>
<dbReference type="EC" id="2.1.1.72" evidence="7"/>
<evidence type="ECO:0000256" key="1">
    <source>
        <dbReference type="ARBA" id="ARBA00022603"/>
    </source>
</evidence>
<keyword evidence="1 7" id="KW-0489">Methyltransferase</keyword>
<protein>
    <submittedName>
        <fullName evidence="7">Modification methylase Eco57IB</fullName>
        <ecNumber evidence="7">2.1.1.72</ecNumber>
    </submittedName>
</protein>
<keyword evidence="3" id="KW-0949">S-adenosyl-L-methionine</keyword>
<feature type="domain" description="Type II methyltransferase M.Eco57I C-terminal" evidence="6">
    <location>
        <begin position="277"/>
        <end position="527"/>
    </location>
</feature>